<accession>A0ABW6G2B0</accession>
<reference evidence="1 2" key="1">
    <citation type="submission" date="2024-09" db="EMBL/GenBank/DDBJ databases">
        <title>The Natural Products Discovery Center: Release of the First 8490 Sequenced Strains for Exploring Actinobacteria Biosynthetic Diversity.</title>
        <authorList>
            <person name="Kalkreuter E."/>
            <person name="Kautsar S.A."/>
            <person name="Yang D."/>
            <person name="Bader C.D."/>
            <person name="Teijaro C.N."/>
            <person name="Fluegel L."/>
            <person name="Davis C.M."/>
            <person name="Simpson J.R."/>
            <person name="Lauterbach L."/>
            <person name="Steele A.D."/>
            <person name="Gui C."/>
            <person name="Meng S."/>
            <person name="Li G."/>
            <person name="Viehrig K."/>
            <person name="Ye F."/>
            <person name="Su P."/>
            <person name="Kiefer A.F."/>
            <person name="Nichols A."/>
            <person name="Cepeda A.J."/>
            <person name="Yan W."/>
            <person name="Fan B."/>
            <person name="Jiang Y."/>
            <person name="Adhikari A."/>
            <person name="Zheng C.-J."/>
            <person name="Schuster L."/>
            <person name="Cowan T.M."/>
            <person name="Smanski M.J."/>
            <person name="Chevrette M.G."/>
            <person name="De Carvalho L.P.S."/>
            <person name="Shen B."/>
        </authorList>
    </citation>
    <scope>NUCLEOTIDE SEQUENCE [LARGE SCALE GENOMIC DNA]</scope>
    <source>
        <strain evidence="1 2">NPDC060353</strain>
    </source>
</reference>
<dbReference type="EMBL" id="JBHXCV010000004">
    <property type="protein sequence ID" value="MFD6793310.1"/>
    <property type="molecule type" value="Genomic_DNA"/>
</dbReference>
<dbReference type="SUPFAM" id="SSF56349">
    <property type="entry name" value="DNA breaking-rejoining enzymes"/>
    <property type="match status" value="1"/>
</dbReference>
<keyword evidence="2" id="KW-1185">Reference proteome</keyword>
<dbReference type="RefSeq" id="WP_258937954.1">
    <property type="nucleotide sequence ID" value="NZ_JANBBF010000013.1"/>
</dbReference>
<sequence>MPAWVLDDPLAVTFRLPRDEPLTMGLDDLPNPALARDLAVGVTRLAHPHGPIARAGTATQYVRTARRMVRELHAEGFIGGAAQLRRTVLVAYWLRGHYGVEHRTRRMLRALEEAAPVLPPETRDLVLGRNFKKPPPNTPLPPYTPGEWSRLLDTCRVLIRQSWRAHQRIVPIAEAGADPAVAGWSEPNIAWLLRRWGPVGRPAVAEHLGTTIRRISILGGLPEVRDALFPAMDVVIAYRLLLGAYTGIVPDGLDGLDLGDIDWAGDDTVLLSYLKGRTGDESLTLSPRASRLLRQWLRHSELLRGHAAPEVRDRFWLAATYQRTAAPPGFSDCMLRKWIAHHEVRGDDGEPLTLHKHRVRTTYHAERATQGWSGHATIDPNHSAQAEGDRYLAVATPAQQAAVNAIITDAQADLLRRAERPTVLTDDDTVELVAQFPEQAAGLVLDETVLRELVGGQRDVFTAACADQLVGLHGPKGKPCPARPWVCLLCPLAVFAPRHLPNLLRLKAFFARQFRQMPREQFAAVFGPYAHRLSAEVLPRFAPAAIEQAGQQVADVDAELPLRPEEATEEAAW</sequence>
<evidence type="ECO:0000313" key="1">
    <source>
        <dbReference type="EMBL" id="MFD6793310.1"/>
    </source>
</evidence>
<organism evidence="1 2">
    <name type="scientific">Prauserella salsuginis</name>
    <dbReference type="NCBI Taxonomy" id="387889"/>
    <lineage>
        <taxon>Bacteria</taxon>
        <taxon>Bacillati</taxon>
        <taxon>Actinomycetota</taxon>
        <taxon>Actinomycetes</taxon>
        <taxon>Pseudonocardiales</taxon>
        <taxon>Pseudonocardiaceae</taxon>
        <taxon>Prauserella</taxon>
        <taxon>Prauserella salsuginis group</taxon>
    </lineage>
</organism>
<dbReference type="InterPro" id="IPR011010">
    <property type="entry name" value="DNA_brk_join_enz"/>
</dbReference>
<proteinExistence type="predicted"/>
<evidence type="ECO:0000313" key="2">
    <source>
        <dbReference type="Proteomes" id="UP001598673"/>
    </source>
</evidence>
<dbReference type="Proteomes" id="UP001598673">
    <property type="component" value="Unassembled WGS sequence"/>
</dbReference>
<name>A0ABW6G2B0_9PSEU</name>
<protein>
    <recommendedName>
        <fullName evidence="3">Integrase</fullName>
    </recommendedName>
</protein>
<evidence type="ECO:0008006" key="3">
    <source>
        <dbReference type="Google" id="ProtNLM"/>
    </source>
</evidence>
<comment type="caution">
    <text evidence="1">The sequence shown here is derived from an EMBL/GenBank/DDBJ whole genome shotgun (WGS) entry which is preliminary data.</text>
</comment>
<gene>
    <name evidence="1" type="ORF">ACFWGY_08235</name>
</gene>